<dbReference type="Proteomes" id="UP000219452">
    <property type="component" value="Unassembled WGS sequence"/>
</dbReference>
<keyword evidence="2" id="KW-1185">Reference proteome</keyword>
<reference evidence="2" key="1">
    <citation type="submission" date="2017-09" db="EMBL/GenBank/DDBJ databases">
        <authorList>
            <person name="Varghese N."/>
            <person name="Submissions S."/>
        </authorList>
    </citation>
    <scope>NUCLEOTIDE SEQUENCE [LARGE SCALE GENOMIC DNA]</scope>
    <source>
        <strain evidence="2">DSM 29961</strain>
    </source>
</reference>
<accession>A0A286G9G2</accession>
<evidence type="ECO:0000313" key="1">
    <source>
        <dbReference type="EMBL" id="SOD92160.1"/>
    </source>
</evidence>
<sequence>MQKRKYSAVWHRLFCLLMAFYVINVSIDAPDGYVSANSYGEYREDLSVNEIESLGELILENVFGIHDAVPEHDESNEEEDQLTKIFMDWSIPSPLVIYLVDPVAGYLTPTRMPFTGLIYRSNPAEINTPPPQRRPGQVA</sequence>
<protein>
    <submittedName>
        <fullName evidence="1">Uncharacterized protein</fullName>
    </submittedName>
</protein>
<organism evidence="1 2">
    <name type="scientific">Spirosoma fluviale</name>
    <dbReference type="NCBI Taxonomy" id="1597977"/>
    <lineage>
        <taxon>Bacteria</taxon>
        <taxon>Pseudomonadati</taxon>
        <taxon>Bacteroidota</taxon>
        <taxon>Cytophagia</taxon>
        <taxon>Cytophagales</taxon>
        <taxon>Cytophagaceae</taxon>
        <taxon>Spirosoma</taxon>
    </lineage>
</organism>
<dbReference type="AlphaFoldDB" id="A0A286G9G2"/>
<gene>
    <name evidence="1" type="ORF">SAMN06269250_3832</name>
</gene>
<evidence type="ECO:0000313" key="2">
    <source>
        <dbReference type="Proteomes" id="UP000219452"/>
    </source>
</evidence>
<proteinExistence type="predicted"/>
<dbReference type="EMBL" id="OCNH01000003">
    <property type="protein sequence ID" value="SOD92160.1"/>
    <property type="molecule type" value="Genomic_DNA"/>
</dbReference>
<name>A0A286G9G2_9BACT</name>